<name>A0AAQ3TLQ0_PASNO</name>
<keyword evidence="3" id="KW-1185">Reference proteome</keyword>
<dbReference type="Proteomes" id="UP001341281">
    <property type="component" value="Chromosome 05"/>
</dbReference>
<dbReference type="EMBL" id="CP144749">
    <property type="protein sequence ID" value="WVZ74075.1"/>
    <property type="molecule type" value="Genomic_DNA"/>
</dbReference>
<gene>
    <name evidence="2" type="ORF">U9M48_022302</name>
</gene>
<reference evidence="2 3" key="1">
    <citation type="submission" date="2024-02" db="EMBL/GenBank/DDBJ databases">
        <title>High-quality chromosome-scale genome assembly of Pensacola bahiagrass (Paspalum notatum Flugge var. saurae).</title>
        <authorList>
            <person name="Vega J.M."/>
            <person name="Podio M."/>
            <person name="Orjuela J."/>
            <person name="Siena L.A."/>
            <person name="Pessino S.C."/>
            <person name="Combes M.C."/>
            <person name="Mariac C."/>
            <person name="Albertini E."/>
            <person name="Pupilli F."/>
            <person name="Ortiz J.P.A."/>
            <person name="Leblanc O."/>
        </authorList>
    </citation>
    <scope>NUCLEOTIDE SEQUENCE [LARGE SCALE GENOMIC DNA]</scope>
    <source>
        <strain evidence="2">R1</strain>
        <tissue evidence="2">Leaf</tissue>
    </source>
</reference>
<proteinExistence type="predicted"/>
<protein>
    <recommendedName>
        <fullName evidence="4">Transmembrane protein</fullName>
    </recommendedName>
</protein>
<evidence type="ECO:0008006" key="4">
    <source>
        <dbReference type="Google" id="ProtNLM"/>
    </source>
</evidence>
<feature type="non-terminal residue" evidence="2">
    <location>
        <position position="1"/>
    </location>
</feature>
<keyword evidence="1" id="KW-1133">Transmembrane helix</keyword>
<keyword evidence="1" id="KW-0472">Membrane</keyword>
<feature type="transmembrane region" description="Helical" evidence="1">
    <location>
        <begin position="103"/>
        <end position="125"/>
    </location>
</feature>
<sequence length="171" mass="18856">MLPSLDSWNNGVLRNGMATLPMVAISAVDVVHYLCHHSPRLQSAQICALWYSFSRLVLGKVRMATIFILILAMIVFVTKVSALTIAGGRWWWKVDLTKLGRWVLLYTIAIGADMCLVNYVAYVLLCCNHENVDDAAEGGRREDAGEGGGRSPGKALKFIRREEGQCSGVDN</sequence>
<feature type="transmembrane region" description="Helical" evidence="1">
    <location>
        <begin position="66"/>
        <end position="91"/>
    </location>
</feature>
<evidence type="ECO:0000313" key="2">
    <source>
        <dbReference type="EMBL" id="WVZ74075.1"/>
    </source>
</evidence>
<keyword evidence="1" id="KW-0812">Transmembrane</keyword>
<evidence type="ECO:0000256" key="1">
    <source>
        <dbReference type="SAM" id="Phobius"/>
    </source>
</evidence>
<evidence type="ECO:0000313" key="3">
    <source>
        <dbReference type="Proteomes" id="UP001341281"/>
    </source>
</evidence>
<dbReference type="AlphaFoldDB" id="A0AAQ3TLQ0"/>
<accession>A0AAQ3TLQ0</accession>
<organism evidence="2 3">
    <name type="scientific">Paspalum notatum var. saurae</name>
    <dbReference type="NCBI Taxonomy" id="547442"/>
    <lineage>
        <taxon>Eukaryota</taxon>
        <taxon>Viridiplantae</taxon>
        <taxon>Streptophyta</taxon>
        <taxon>Embryophyta</taxon>
        <taxon>Tracheophyta</taxon>
        <taxon>Spermatophyta</taxon>
        <taxon>Magnoliopsida</taxon>
        <taxon>Liliopsida</taxon>
        <taxon>Poales</taxon>
        <taxon>Poaceae</taxon>
        <taxon>PACMAD clade</taxon>
        <taxon>Panicoideae</taxon>
        <taxon>Andropogonodae</taxon>
        <taxon>Paspaleae</taxon>
        <taxon>Paspalinae</taxon>
        <taxon>Paspalum</taxon>
    </lineage>
</organism>